<comment type="caution">
    <text evidence="1">The sequence shown here is derived from an EMBL/GenBank/DDBJ whole genome shotgun (WGS) entry which is preliminary data.</text>
</comment>
<dbReference type="EMBL" id="RCMI01001479">
    <property type="protein sequence ID" value="KAG2884696.1"/>
    <property type="molecule type" value="Genomic_DNA"/>
</dbReference>
<protein>
    <submittedName>
        <fullName evidence="1">Uncharacterized protein</fullName>
    </submittedName>
</protein>
<accession>A0A8T1AKE8</accession>
<proteinExistence type="predicted"/>
<dbReference type="Proteomes" id="UP000774804">
    <property type="component" value="Unassembled WGS sequence"/>
</dbReference>
<dbReference type="VEuPathDB" id="FungiDB:PC110_g11438"/>
<reference evidence="1" key="1">
    <citation type="submission" date="2018-10" db="EMBL/GenBank/DDBJ databases">
        <title>Effector identification in a new, highly contiguous assembly of the strawberry crown rot pathogen Phytophthora cactorum.</title>
        <authorList>
            <person name="Armitage A.D."/>
            <person name="Nellist C.F."/>
            <person name="Bates H."/>
            <person name="Vickerstaff R.J."/>
            <person name="Harrison R.J."/>
        </authorList>
    </citation>
    <scope>NUCLEOTIDE SEQUENCE</scope>
    <source>
        <strain evidence="1">4032</strain>
        <strain evidence="2">P415</strain>
    </source>
</reference>
<sequence>MELMQGLSLHSFRRGAAQNANSNSSVSTPWILYRGGWSMTSISKAFNYIVSTTQEDQQVGKILAGWDSKAEPCLPTLHVFDAVVRHKIQQLQHVLFASAFGFSDSMNLRDDVLEVLMAVTMLHYHDMLKLAPDGPYIERMKRTIKQFSITETELASWAFTIHSDLVARRKSPANAESATALTVDDLVEKQTTLIQQQMEVIGNLSS</sequence>
<evidence type="ECO:0000313" key="3">
    <source>
        <dbReference type="Proteomes" id="UP000774804"/>
    </source>
</evidence>
<evidence type="ECO:0000313" key="2">
    <source>
        <dbReference type="EMBL" id="KAG2963764.1"/>
    </source>
</evidence>
<dbReference type="AlphaFoldDB" id="A0A8T1AKE8"/>
<dbReference type="EMBL" id="RCML01001293">
    <property type="protein sequence ID" value="KAG2963764.1"/>
    <property type="molecule type" value="Genomic_DNA"/>
</dbReference>
<evidence type="ECO:0000313" key="1">
    <source>
        <dbReference type="EMBL" id="KAG2884696.1"/>
    </source>
</evidence>
<organism evidence="1 3">
    <name type="scientific">Phytophthora cactorum</name>
    <dbReference type="NCBI Taxonomy" id="29920"/>
    <lineage>
        <taxon>Eukaryota</taxon>
        <taxon>Sar</taxon>
        <taxon>Stramenopiles</taxon>
        <taxon>Oomycota</taxon>
        <taxon>Peronosporomycetes</taxon>
        <taxon>Peronosporales</taxon>
        <taxon>Peronosporaceae</taxon>
        <taxon>Phytophthora</taxon>
    </lineage>
</organism>
<name>A0A8T1AKE8_9STRA</name>
<dbReference type="Proteomes" id="UP000697107">
    <property type="component" value="Unassembled WGS sequence"/>
</dbReference>
<gene>
    <name evidence="1" type="ORF">PC115_g21272</name>
    <name evidence="2" type="ORF">PC118_g20716</name>
</gene>